<dbReference type="EMBL" id="JASCTH010000008">
    <property type="protein sequence ID" value="MDI6099812.1"/>
    <property type="molecule type" value="Genomic_DNA"/>
</dbReference>
<dbReference type="RefSeq" id="WP_282760189.1">
    <property type="nucleotide sequence ID" value="NZ_JASCTH010000008.1"/>
</dbReference>
<keyword evidence="2" id="KW-0472">Membrane</keyword>
<sequence length="323" mass="34272">MTGNAPQPGETPQDQGNPWTLSDPDGAWWRGETGRDAPDAGPPAAPAHAAGVRDLTEHLSETGNPSEPGHLSERPTESLDLSPGGSRLATAGELMIVEPGAEPVPRPGVTPLPEVLGAPEVEARLERMENSPFWLSEEERIASEAAQADRRPGRRRRPPAHNPLTALFSLVVLSLVAAFFGWVSAEPFWLAVGHGDHGYATTTRCHGDGLTQRCTGRFATENGNITVARVTLLGVTGDQRHPGAISPARMVSPASTQAYAAPAGPLMHLRWGLGFLLVLICGYGIAETTGARRLPSRPTRRSAMMASFLGPLLLLAGFLISAY</sequence>
<keyword evidence="2" id="KW-0812">Transmembrane</keyword>
<comment type="caution">
    <text evidence="3">The sequence shown here is derived from an EMBL/GenBank/DDBJ whole genome shotgun (WGS) entry which is preliminary data.</text>
</comment>
<evidence type="ECO:0000313" key="4">
    <source>
        <dbReference type="Proteomes" id="UP001241758"/>
    </source>
</evidence>
<evidence type="ECO:0000256" key="2">
    <source>
        <dbReference type="SAM" id="Phobius"/>
    </source>
</evidence>
<feature type="transmembrane region" description="Helical" evidence="2">
    <location>
        <begin position="164"/>
        <end position="183"/>
    </location>
</feature>
<evidence type="ECO:0000313" key="3">
    <source>
        <dbReference type="EMBL" id="MDI6099812.1"/>
    </source>
</evidence>
<name>A0ABT6WJA4_9ACTN</name>
<reference evidence="3 4" key="1">
    <citation type="submission" date="2023-05" db="EMBL/GenBank/DDBJ databases">
        <title>Actinoplanes sp. NEAU-A12 genome sequencing.</title>
        <authorList>
            <person name="Wang Z.-S."/>
        </authorList>
    </citation>
    <scope>NUCLEOTIDE SEQUENCE [LARGE SCALE GENOMIC DNA]</scope>
    <source>
        <strain evidence="3 4">NEAU-A12</strain>
    </source>
</reference>
<feature type="transmembrane region" description="Helical" evidence="2">
    <location>
        <begin position="303"/>
        <end position="322"/>
    </location>
</feature>
<proteinExistence type="predicted"/>
<feature type="compositionally biased region" description="Polar residues" evidence="1">
    <location>
        <begin position="1"/>
        <end position="20"/>
    </location>
</feature>
<gene>
    <name evidence="3" type="ORF">QLQ12_14515</name>
</gene>
<accession>A0ABT6WJA4</accession>
<keyword evidence="2" id="KW-1133">Transmembrane helix</keyword>
<feature type="transmembrane region" description="Helical" evidence="2">
    <location>
        <begin position="271"/>
        <end position="291"/>
    </location>
</feature>
<evidence type="ECO:0000256" key="1">
    <source>
        <dbReference type="SAM" id="MobiDB-lite"/>
    </source>
</evidence>
<feature type="region of interest" description="Disordered" evidence="1">
    <location>
        <begin position="1"/>
        <end position="86"/>
    </location>
</feature>
<protein>
    <submittedName>
        <fullName evidence="3">Uncharacterized protein</fullName>
    </submittedName>
</protein>
<keyword evidence="4" id="KW-1185">Reference proteome</keyword>
<organism evidence="3 4">
    <name type="scientific">Actinoplanes sandaracinus</name>
    <dbReference type="NCBI Taxonomy" id="3045177"/>
    <lineage>
        <taxon>Bacteria</taxon>
        <taxon>Bacillati</taxon>
        <taxon>Actinomycetota</taxon>
        <taxon>Actinomycetes</taxon>
        <taxon>Micromonosporales</taxon>
        <taxon>Micromonosporaceae</taxon>
        <taxon>Actinoplanes</taxon>
    </lineage>
</organism>
<dbReference type="Proteomes" id="UP001241758">
    <property type="component" value="Unassembled WGS sequence"/>
</dbReference>